<name>A0A8J2YXH8_9PROT</name>
<evidence type="ECO:0000256" key="2">
    <source>
        <dbReference type="RuleBase" id="RU003750"/>
    </source>
</evidence>
<dbReference type="InterPro" id="IPR000462">
    <property type="entry name" value="CDP-OH_P_trans"/>
</dbReference>
<dbReference type="Proteomes" id="UP000646365">
    <property type="component" value="Unassembled WGS sequence"/>
</dbReference>
<sequence length="240" mass="24707">MDRSLAGLTVAGVLALAGLAAMGVALSPAALAAALAGWLLYAGIVRLAVARAGLAGFGDANRVTLLRGLLVALLMPFLIVPGGWLPVGLGALALALDGVDGPIARRTGSAGPFGARFDMETDALTVLVLSALVAAEGRVGAWVLLSGALRYLYVAAGQVWPWLRRSPPPSFARKLVCVVQIAALLAALMPILASPWPSRVAAVALGLLVWSFGRDVIWLLRERDMAESPEAPYLSGNGGV</sequence>
<evidence type="ECO:0000313" key="4">
    <source>
        <dbReference type="EMBL" id="GGF32338.1"/>
    </source>
</evidence>
<keyword evidence="3" id="KW-0812">Transmembrane</keyword>
<accession>A0A8J2YXH8</accession>
<dbReference type="GO" id="GO:0016020">
    <property type="term" value="C:membrane"/>
    <property type="evidence" value="ECO:0007669"/>
    <property type="project" value="InterPro"/>
</dbReference>
<dbReference type="InterPro" id="IPR048254">
    <property type="entry name" value="CDP_ALCOHOL_P_TRANSF_CS"/>
</dbReference>
<feature type="transmembrane region" description="Helical" evidence="3">
    <location>
        <begin position="139"/>
        <end position="163"/>
    </location>
</feature>
<dbReference type="Pfam" id="PF01066">
    <property type="entry name" value="CDP-OH_P_transf"/>
    <property type="match status" value="1"/>
</dbReference>
<dbReference type="InterPro" id="IPR043130">
    <property type="entry name" value="CDP-OH_PTrfase_TM_dom"/>
</dbReference>
<proteinExistence type="inferred from homology"/>
<evidence type="ECO:0000256" key="1">
    <source>
        <dbReference type="ARBA" id="ARBA00022679"/>
    </source>
</evidence>
<dbReference type="AlphaFoldDB" id="A0A8J2YXH8"/>
<dbReference type="PROSITE" id="PS00379">
    <property type="entry name" value="CDP_ALCOHOL_P_TRANSF"/>
    <property type="match status" value="1"/>
</dbReference>
<dbReference type="Gene3D" id="1.20.120.1760">
    <property type="match status" value="1"/>
</dbReference>
<dbReference type="GO" id="GO:0008654">
    <property type="term" value="P:phospholipid biosynthetic process"/>
    <property type="evidence" value="ECO:0007669"/>
    <property type="project" value="InterPro"/>
</dbReference>
<gene>
    <name evidence="4" type="ORF">GCM10011611_43170</name>
</gene>
<keyword evidence="1 2" id="KW-0808">Transferase</keyword>
<evidence type="ECO:0008006" key="6">
    <source>
        <dbReference type="Google" id="ProtNLM"/>
    </source>
</evidence>
<organism evidence="4 5">
    <name type="scientific">Aliidongia dinghuensis</name>
    <dbReference type="NCBI Taxonomy" id="1867774"/>
    <lineage>
        <taxon>Bacteria</taxon>
        <taxon>Pseudomonadati</taxon>
        <taxon>Pseudomonadota</taxon>
        <taxon>Alphaproteobacteria</taxon>
        <taxon>Rhodospirillales</taxon>
        <taxon>Dongiaceae</taxon>
        <taxon>Aliidongia</taxon>
    </lineage>
</organism>
<keyword evidence="3" id="KW-0472">Membrane</keyword>
<comment type="caution">
    <text evidence="4">The sequence shown here is derived from an EMBL/GenBank/DDBJ whole genome shotgun (WGS) entry which is preliminary data.</text>
</comment>
<keyword evidence="5" id="KW-1185">Reference proteome</keyword>
<keyword evidence="3" id="KW-1133">Transmembrane helix</keyword>
<evidence type="ECO:0000313" key="5">
    <source>
        <dbReference type="Proteomes" id="UP000646365"/>
    </source>
</evidence>
<dbReference type="EMBL" id="BMJQ01000012">
    <property type="protein sequence ID" value="GGF32338.1"/>
    <property type="molecule type" value="Genomic_DNA"/>
</dbReference>
<dbReference type="RefSeq" id="WP_229743864.1">
    <property type="nucleotide sequence ID" value="NZ_BMJQ01000012.1"/>
</dbReference>
<feature type="transmembrane region" description="Helical" evidence="3">
    <location>
        <begin position="69"/>
        <end position="96"/>
    </location>
</feature>
<reference evidence="4" key="1">
    <citation type="journal article" date="2014" name="Int. J. Syst. Evol. Microbiol.">
        <title>Complete genome sequence of Corynebacterium casei LMG S-19264T (=DSM 44701T), isolated from a smear-ripened cheese.</title>
        <authorList>
            <consortium name="US DOE Joint Genome Institute (JGI-PGF)"/>
            <person name="Walter F."/>
            <person name="Albersmeier A."/>
            <person name="Kalinowski J."/>
            <person name="Ruckert C."/>
        </authorList>
    </citation>
    <scope>NUCLEOTIDE SEQUENCE</scope>
    <source>
        <strain evidence="4">CGMCC 1.15725</strain>
    </source>
</reference>
<protein>
    <recommendedName>
        <fullName evidence="6">CDP-alcohol phosphatidyltransferase family protein</fullName>
    </recommendedName>
</protein>
<evidence type="ECO:0000256" key="3">
    <source>
        <dbReference type="SAM" id="Phobius"/>
    </source>
</evidence>
<feature type="transmembrane region" description="Helical" evidence="3">
    <location>
        <begin position="175"/>
        <end position="194"/>
    </location>
</feature>
<feature type="transmembrane region" description="Helical" evidence="3">
    <location>
        <begin position="30"/>
        <end position="49"/>
    </location>
</feature>
<comment type="similarity">
    <text evidence="2">Belongs to the CDP-alcohol phosphatidyltransferase class-I family.</text>
</comment>
<reference evidence="4" key="2">
    <citation type="submission" date="2020-09" db="EMBL/GenBank/DDBJ databases">
        <authorList>
            <person name="Sun Q."/>
            <person name="Zhou Y."/>
        </authorList>
    </citation>
    <scope>NUCLEOTIDE SEQUENCE</scope>
    <source>
        <strain evidence="4">CGMCC 1.15725</strain>
    </source>
</reference>
<dbReference type="GO" id="GO:0016780">
    <property type="term" value="F:phosphotransferase activity, for other substituted phosphate groups"/>
    <property type="evidence" value="ECO:0007669"/>
    <property type="project" value="InterPro"/>
</dbReference>